<evidence type="ECO:0000256" key="8">
    <source>
        <dbReference type="ARBA" id="ARBA00022527"/>
    </source>
</evidence>
<comment type="catalytic activity">
    <reaction evidence="17">
        <text>L-seryl-[protein] + ATP = O-phospho-L-seryl-[protein] + ADP + H(+)</text>
        <dbReference type="Rhea" id="RHEA:17989"/>
        <dbReference type="Rhea" id="RHEA-COMP:9863"/>
        <dbReference type="Rhea" id="RHEA-COMP:11604"/>
        <dbReference type="ChEBI" id="CHEBI:15378"/>
        <dbReference type="ChEBI" id="CHEBI:29999"/>
        <dbReference type="ChEBI" id="CHEBI:30616"/>
        <dbReference type="ChEBI" id="CHEBI:83421"/>
        <dbReference type="ChEBI" id="CHEBI:456216"/>
        <dbReference type="EC" id="2.7.11.1"/>
    </reaction>
</comment>
<dbReference type="GO" id="GO:0005524">
    <property type="term" value="F:ATP binding"/>
    <property type="evidence" value="ECO:0007669"/>
    <property type="project" value="UniProtKB-KW"/>
</dbReference>
<keyword evidence="10" id="KW-0479">Metal-binding</keyword>
<dbReference type="GO" id="GO:0042254">
    <property type="term" value="P:ribosome biogenesis"/>
    <property type="evidence" value="ECO:0007669"/>
    <property type="project" value="UniProtKB-KW"/>
</dbReference>
<evidence type="ECO:0000256" key="10">
    <source>
        <dbReference type="ARBA" id="ARBA00022723"/>
    </source>
</evidence>
<gene>
    <name evidence="21" type="ORF">SteCoe_32593</name>
</gene>
<keyword evidence="11" id="KW-0547">Nucleotide-binding</keyword>
<feature type="compositionally biased region" description="Basic residues" evidence="19">
    <location>
        <begin position="410"/>
        <end position="430"/>
    </location>
</feature>
<dbReference type="AlphaFoldDB" id="A0A1R2AYN9"/>
<evidence type="ECO:0000256" key="6">
    <source>
        <dbReference type="ARBA" id="ARBA00022490"/>
    </source>
</evidence>
<evidence type="ECO:0000256" key="17">
    <source>
        <dbReference type="ARBA" id="ARBA00048679"/>
    </source>
</evidence>
<organism evidence="21 22">
    <name type="scientific">Stentor coeruleus</name>
    <dbReference type="NCBI Taxonomy" id="5963"/>
    <lineage>
        <taxon>Eukaryota</taxon>
        <taxon>Sar</taxon>
        <taxon>Alveolata</taxon>
        <taxon>Ciliophora</taxon>
        <taxon>Postciliodesmatophora</taxon>
        <taxon>Heterotrichea</taxon>
        <taxon>Heterotrichida</taxon>
        <taxon>Stentoridae</taxon>
        <taxon>Stentor</taxon>
    </lineage>
</organism>
<dbReference type="EC" id="2.7.11.1" evidence="4"/>
<dbReference type="Pfam" id="PF01163">
    <property type="entry name" value="RIO1"/>
    <property type="match status" value="1"/>
</dbReference>
<name>A0A1R2AYN9_9CILI</name>
<dbReference type="InterPro" id="IPR018935">
    <property type="entry name" value="RIO_kinase_CS"/>
</dbReference>
<evidence type="ECO:0000256" key="4">
    <source>
        <dbReference type="ARBA" id="ARBA00012513"/>
    </source>
</evidence>
<dbReference type="EMBL" id="MPUH01001175">
    <property type="protein sequence ID" value="OMJ69639.1"/>
    <property type="molecule type" value="Genomic_DNA"/>
</dbReference>
<comment type="caution">
    <text evidence="21">The sequence shown here is derived from an EMBL/GenBank/DDBJ whole genome shotgun (WGS) entry which is preliminary data.</text>
</comment>
<dbReference type="InterPro" id="IPR011009">
    <property type="entry name" value="Kinase-like_dom_sf"/>
</dbReference>
<evidence type="ECO:0000256" key="5">
    <source>
        <dbReference type="ARBA" id="ARBA00016038"/>
    </source>
</evidence>
<keyword evidence="15" id="KW-0460">Magnesium</keyword>
<dbReference type="SUPFAM" id="SSF56112">
    <property type="entry name" value="Protein kinase-like (PK-like)"/>
    <property type="match status" value="1"/>
</dbReference>
<evidence type="ECO:0000256" key="2">
    <source>
        <dbReference type="ARBA" id="ARBA00004496"/>
    </source>
</evidence>
<dbReference type="Gene3D" id="3.30.200.20">
    <property type="entry name" value="Phosphorylase Kinase, domain 1"/>
    <property type="match status" value="1"/>
</dbReference>
<comment type="subcellular location">
    <subcellularLocation>
        <location evidence="2">Cytoplasm</location>
    </subcellularLocation>
</comment>
<dbReference type="GO" id="GO:0016787">
    <property type="term" value="F:hydrolase activity"/>
    <property type="evidence" value="ECO:0007669"/>
    <property type="project" value="UniProtKB-KW"/>
</dbReference>
<feature type="region of interest" description="Disordered" evidence="19">
    <location>
        <begin position="352"/>
        <end position="430"/>
    </location>
</feature>
<keyword evidence="7" id="KW-0690">Ribosome biogenesis</keyword>
<keyword evidence="13" id="KW-0378">Hydrolase</keyword>
<keyword evidence="12" id="KW-0418">Kinase</keyword>
<evidence type="ECO:0000256" key="16">
    <source>
        <dbReference type="ARBA" id="ARBA00047899"/>
    </source>
</evidence>
<dbReference type="InterPro" id="IPR000687">
    <property type="entry name" value="RIO_kinase"/>
</dbReference>
<evidence type="ECO:0000256" key="11">
    <source>
        <dbReference type="ARBA" id="ARBA00022741"/>
    </source>
</evidence>
<dbReference type="InterPro" id="IPR018934">
    <property type="entry name" value="RIO_dom"/>
</dbReference>
<dbReference type="GO" id="GO:0005737">
    <property type="term" value="C:cytoplasm"/>
    <property type="evidence" value="ECO:0007669"/>
    <property type="project" value="UniProtKB-SubCell"/>
</dbReference>
<keyword evidence="22" id="KW-1185">Reference proteome</keyword>
<protein>
    <recommendedName>
        <fullName evidence="5">Serine/threonine-protein kinase RIO1</fullName>
        <ecNumber evidence="4">2.7.11.1</ecNumber>
    </recommendedName>
    <alternativeName>
        <fullName evidence="18">Serine/threonine-protein kinase rio1</fullName>
    </alternativeName>
</protein>
<evidence type="ECO:0000256" key="13">
    <source>
        <dbReference type="ARBA" id="ARBA00022801"/>
    </source>
</evidence>
<sequence>MSSSDDIEDLAYEYDFTSLKGTKYQELEQKFSTKINDSFIRLPTLANSTISKIKEIEKKNDENRIRFKDKGDRATVELVLDRRTRIVLFKLINSEKISEIFGCVSAGKEANVYYAINTSQQEFAIKIYKTSILVFKDRHRYVEGEFRFRHGYSRHNPRQMVAMWAEKEMRNLKRLQVAGIPCPEPLFVKQNVLLMSFIGRDAKAAPRLKDVGFGGRVEEFYRQTVDLMRDMYHKCKLVHADFSEYNLLYFDDRVYVIDVSQSVEHDHPQALYFLRRDCSNINDFYKKNGAGVLTVQGIFNYITDITESSDEIRWEKAKSTEEISDAVFKEIYIPRTLQELQETGQDESIFGKLTGVSQKKHPKSEEDQSLSESDEQPNTQDKEQKKHGDIIYEGLTKQERKAKVKEDKREKRKNKIPKHVKKQKMKKTKH</sequence>
<dbReference type="InterPro" id="IPR051272">
    <property type="entry name" value="RIO-type_Ser/Thr_kinase"/>
</dbReference>
<evidence type="ECO:0000256" key="14">
    <source>
        <dbReference type="ARBA" id="ARBA00022840"/>
    </source>
</evidence>
<evidence type="ECO:0000256" key="1">
    <source>
        <dbReference type="ARBA" id="ARBA00001946"/>
    </source>
</evidence>
<evidence type="ECO:0000313" key="22">
    <source>
        <dbReference type="Proteomes" id="UP000187209"/>
    </source>
</evidence>
<proteinExistence type="inferred from homology"/>
<comment type="similarity">
    <text evidence="3">Belongs to the protein kinase superfamily. RIO-type Ser/Thr kinase family.</text>
</comment>
<evidence type="ECO:0000259" key="20">
    <source>
        <dbReference type="SMART" id="SM00090"/>
    </source>
</evidence>
<dbReference type="GO" id="GO:0004674">
    <property type="term" value="F:protein serine/threonine kinase activity"/>
    <property type="evidence" value="ECO:0007669"/>
    <property type="project" value="UniProtKB-KW"/>
</dbReference>
<dbReference type="CDD" id="cd05147">
    <property type="entry name" value="RIO1_euk"/>
    <property type="match status" value="1"/>
</dbReference>
<dbReference type="Proteomes" id="UP000187209">
    <property type="component" value="Unassembled WGS sequence"/>
</dbReference>
<feature type="domain" description="RIO kinase" evidence="20">
    <location>
        <begin position="69"/>
        <end position="304"/>
    </location>
</feature>
<evidence type="ECO:0000256" key="3">
    <source>
        <dbReference type="ARBA" id="ARBA00009196"/>
    </source>
</evidence>
<dbReference type="GO" id="GO:0046872">
    <property type="term" value="F:metal ion binding"/>
    <property type="evidence" value="ECO:0007669"/>
    <property type="project" value="UniProtKB-KW"/>
</dbReference>
<dbReference type="SMART" id="SM00090">
    <property type="entry name" value="RIO"/>
    <property type="match status" value="1"/>
</dbReference>
<evidence type="ECO:0000256" key="9">
    <source>
        <dbReference type="ARBA" id="ARBA00022679"/>
    </source>
</evidence>
<keyword evidence="6" id="KW-0963">Cytoplasm</keyword>
<evidence type="ECO:0000256" key="19">
    <source>
        <dbReference type="SAM" id="MobiDB-lite"/>
    </source>
</evidence>
<comment type="cofactor">
    <cofactor evidence="1">
        <name>Mg(2+)</name>
        <dbReference type="ChEBI" id="CHEBI:18420"/>
    </cofactor>
</comment>
<keyword evidence="14" id="KW-0067">ATP-binding</keyword>
<evidence type="ECO:0000256" key="7">
    <source>
        <dbReference type="ARBA" id="ARBA00022517"/>
    </source>
</evidence>
<evidence type="ECO:0000256" key="15">
    <source>
        <dbReference type="ARBA" id="ARBA00022842"/>
    </source>
</evidence>
<keyword evidence="9" id="KW-0808">Transferase</keyword>
<dbReference type="FunFam" id="3.30.200.20:FF:000148">
    <property type="entry name" value="Serine/threonine-protein kinase RIO1"/>
    <property type="match status" value="1"/>
</dbReference>
<evidence type="ECO:0000313" key="21">
    <source>
        <dbReference type="EMBL" id="OMJ69639.1"/>
    </source>
</evidence>
<dbReference type="PANTHER" id="PTHR45723">
    <property type="entry name" value="SERINE/THREONINE-PROTEIN KINASE RIO1"/>
    <property type="match status" value="1"/>
</dbReference>
<dbReference type="Gene3D" id="1.10.510.10">
    <property type="entry name" value="Transferase(Phosphotransferase) domain 1"/>
    <property type="match status" value="1"/>
</dbReference>
<keyword evidence="8" id="KW-0723">Serine/threonine-protein kinase</keyword>
<evidence type="ECO:0000256" key="18">
    <source>
        <dbReference type="ARBA" id="ARBA00068838"/>
    </source>
</evidence>
<comment type="catalytic activity">
    <reaction evidence="16">
        <text>L-threonyl-[protein] + ATP = O-phospho-L-threonyl-[protein] + ADP + H(+)</text>
        <dbReference type="Rhea" id="RHEA:46608"/>
        <dbReference type="Rhea" id="RHEA-COMP:11060"/>
        <dbReference type="Rhea" id="RHEA-COMP:11605"/>
        <dbReference type="ChEBI" id="CHEBI:15378"/>
        <dbReference type="ChEBI" id="CHEBI:30013"/>
        <dbReference type="ChEBI" id="CHEBI:30616"/>
        <dbReference type="ChEBI" id="CHEBI:61977"/>
        <dbReference type="ChEBI" id="CHEBI:456216"/>
        <dbReference type="EC" id="2.7.11.1"/>
    </reaction>
</comment>
<dbReference type="OrthoDB" id="205248at2759"/>
<accession>A0A1R2AYN9</accession>
<reference evidence="21 22" key="1">
    <citation type="submission" date="2016-11" db="EMBL/GenBank/DDBJ databases">
        <title>The macronuclear genome of Stentor coeruleus: a giant cell with tiny introns.</title>
        <authorList>
            <person name="Slabodnick M."/>
            <person name="Ruby J.G."/>
            <person name="Reiff S.B."/>
            <person name="Swart E.C."/>
            <person name="Gosai S."/>
            <person name="Prabakaran S."/>
            <person name="Witkowska E."/>
            <person name="Larue G.E."/>
            <person name="Fisher S."/>
            <person name="Freeman R.M."/>
            <person name="Gunawardena J."/>
            <person name="Chu W."/>
            <person name="Stover N.A."/>
            <person name="Gregory B.D."/>
            <person name="Nowacki M."/>
            <person name="Derisi J."/>
            <person name="Roy S.W."/>
            <person name="Marshall W.F."/>
            <person name="Sood P."/>
        </authorList>
    </citation>
    <scope>NUCLEOTIDE SEQUENCE [LARGE SCALE GENOMIC DNA]</scope>
    <source>
        <strain evidence="21">WM001</strain>
    </source>
</reference>
<evidence type="ECO:0000256" key="12">
    <source>
        <dbReference type="ARBA" id="ARBA00022777"/>
    </source>
</evidence>
<dbReference type="PROSITE" id="PS01245">
    <property type="entry name" value="RIO1"/>
    <property type="match status" value="1"/>
</dbReference>
<feature type="compositionally biased region" description="Basic and acidic residues" evidence="19">
    <location>
        <begin position="380"/>
        <end position="409"/>
    </location>
</feature>